<dbReference type="RefSeq" id="WP_188449742.1">
    <property type="nucleotide sequence ID" value="NZ_BMFO01000003.1"/>
</dbReference>
<dbReference type="EMBL" id="BMFO01000003">
    <property type="protein sequence ID" value="GGF95139.1"/>
    <property type="molecule type" value="Genomic_DNA"/>
</dbReference>
<protein>
    <submittedName>
        <fullName evidence="2">Uncharacterized protein</fullName>
    </submittedName>
</protein>
<accession>A0A917FPR0</accession>
<gene>
    <name evidence="2" type="ORF">GCM10010960_16050</name>
</gene>
<keyword evidence="3" id="KW-1185">Reference proteome</keyword>
<evidence type="ECO:0000313" key="3">
    <source>
        <dbReference type="Proteomes" id="UP000632858"/>
    </source>
</evidence>
<feature type="signal peptide" evidence="1">
    <location>
        <begin position="1"/>
        <end position="20"/>
    </location>
</feature>
<keyword evidence="1" id="KW-0732">Signal</keyword>
<organism evidence="2 3">
    <name type="scientific">Arenimonas maotaiensis</name>
    <dbReference type="NCBI Taxonomy" id="1446479"/>
    <lineage>
        <taxon>Bacteria</taxon>
        <taxon>Pseudomonadati</taxon>
        <taxon>Pseudomonadota</taxon>
        <taxon>Gammaproteobacteria</taxon>
        <taxon>Lysobacterales</taxon>
        <taxon>Lysobacteraceae</taxon>
        <taxon>Arenimonas</taxon>
    </lineage>
</organism>
<proteinExistence type="predicted"/>
<sequence length="245" mass="26986">MRRWPIAALLVFFASLPAAADVTPEGDVDRVQAQIAETRARHPALDLLARQQPGFEAAWREQLRQRLVVAPKREARAASEAIATGLALNAINGHLARAGDPAVEGMFVQQRRLMAAATDDPALCAILLNTPAAREDRAGTPPWLLQKPWRDGRDDLLAAVSALVIDAENKPVRRLPPEQQRGFMQRVASRISGRFGADGLARYERLQDENGAPQARCRGLHELFEVLAEQPPALRAMLLRAYFGQ</sequence>
<comment type="caution">
    <text evidence="2">The sequence shown here is derived from an EMBL/GenBank/DDBJ whole genome shotgun (WGS) entry which is preliminary data.</text>
</comment>
<reference evidence="2" key="2">
    <citation type="submission" date="2020-09" db="EMBL/GenBank/DDBJ databases">
        <authorList>
            <person name="Sun Q."/>
            <person name="Zhou Y."/>
        </authorList>
    </citation>
    <scope>NUCLEOTIDE SEQUENCE</scope>
    <source>
        <strain evidence="2">CGMCC 1.12726</strain>
    </source>
</reference>
<reference evidence="2" key="1">
    <citation type="journal article" date="2014" name="Int. J. Syst. Evol. Microbiol.">
        <title>Complete genome sequence of Corynebacterium casei LMG S-19264T (=DSM 44701T), isolated from a smear-ripened cheese.</title>
        <authorList>
            <consortium name="US DOE Joint Genome Institute (JGI-PGF)"/>
            <person name="Walter F."/>
            <person name="Albersmeier A."/>
            <person name="Kalinowski J."/>
            <person name="Ruckert C."/>
        </authorList>
    </citation>
    <scope>NUCLEOTIDE SEQUENCE</scope>
    <source>
        <strain evidence="2">CGMCC 1.12726</strain>
    </source>
</reference>
<name>A0A917FPR0_9GAMM</name>
<dbReference type="AlphaFoldDB" id="A0A917FPR0"/>
<dbReference type="Proteomes" id="UP000632858">
    <property type="component" value="Unassembled WGS sequence"/>
</dbReference>
<evidence type="ECO:0000313" key="2">
    <source>
        <dbReference type="EMBL" id="GGF95139.1"/>
    </source>
</evidence>
<feature type="chain" id="PRO_5037692214" evidence="1">
    <location>
        <begin position="21"/>
        <end position="245"/>
    </location>
</feature>
<evidence type="ECO:0000256" key="1">
    <source>
        <dbReference type="SAM" id="SignalP"/>
    </source>
</evidence>